<name>A0ABV9CJM4_9ACTN</name>
<dbReference type="EMBL" id="JBHSFP010000013">
    <property type="protein sequence ID" value="MFC4533032.1"/>
    <property type="molecule type" value="Genomic_DNA"/>
</dbReference>
<sequence>MTVEKLANLDGLVPDGQHLLASCFDAHHTIGGGLFAINGSVEEIDRVSSTGLTTADGMLFRCLWSAEGSPAELVAYDETGVRRYHRLDDVSTPHDILVVDGRVLVVATTQNEVQCVAPDGEIVWRWRAPGEVDSWHLNSLALAGDRIVVCGFGPFLRRRGWDESGKPTTGRVVDLDTGEPVLEGLRAPHNPWYSDGVWLVCDSAAGDLVEISDATRSETRRLGMPGWPRGLAVTDRYLFVGVSPHRHMASSVETAGVAVVDRADWSLVGLVELPAREVYALTLAPSPLADGARQGFDANHTRTHEQDQRQMFDRLGRRPSRLWAVGDPLPDADRRVRITVAEPVAGQVEAESLLTVDCQVRNTGAGLLTPAPPYPVRVLHRWYDMDGEEVATQPIKAALPRSLPPEAVARVPVRARVPAELGEYRLRVTLVQDGGVPFDELDESCGADVAVTVVAAGASHEALRRFGLYPAEVRAARTAGGTVQDMVRALLTRPSGGVNGLTVGLIEDAGRPAFVAALATALGCTASSLEHVVSQSVPDAREVLLTGAEAVALGLRRAGVTVAFAYVGTSELAVCDAMARLGLLVNGRGDRESLFQAGGASRLRPGNGAAILHGARGLTNALGALADLRRNELGTVAVVGLPSTGSQPFLPPHAEPELVPVSGAFAKSWHELGAVPGDPEGRRAAVETLVSAVREAALDAARPPYGPVLVAVPQDVAEAAWVPLAALSENGPTAGHGAAAGGASGHGAAAGRPGGEPGSASDDGAGWPLDRDGLAAAASLLGVARRPVVLIDDYALLHDGARPALAAFCARTGAPVLQVKYRRGPMFFERLAKDDVPGFLGWYDPADPAHRAVLEGADLLVTVEDRNMYPRVIGPLPGCRKIALTSRPAAVEKNGYLRAGDALVHGDVVAALRELADAAPAPASAPGDPSPWYSAIASGERAPAPQVPEEAAAIRTGIARRIGEAAARLNRKVVLVDDSQMFGGMLAEEYDEFPPGLRVAGGHGGFVGSGITLATGLALGEPSAKVLCCLGDQGFTNSMQGLVAAVQESAPVTFLVCNNGGSVSLRKQSGPAGWLDAGHHRYLDNAAGMDYVRLAAALGVHSRRVDLSGWLDRDHSAMRLDMFARTLDAMIDDPGPTLIELVLPADPEFWTGIWINQGLEQAGKQDEPGARRPGQEAKAGVRDA</sequence>
<dbReference type="CDD" id="cd07035">
    <property type="entry name" value="TPP_PYR_POX_like"/>
    <property type="match status" value="1"/>
</dbReference>
<dbReference type="InterPro" id="IPR012001">
    <property type="entry name" value="Thiamin_PyroP_enz_TPP-bd_dom"/>
</dbReference>
<feature type="domain" description="Conserved hypothetical protein CHP03032" evidence="6">
    <location>
        <begin position="92"/>
        <end position="283"/>
    </location>
</feature>
<evidence type="ECO:0000259" key="4">
    <source>
        <dbReference type="Pfam" id="PF02775"/>
    </source>
</evidence>
<dbReference type="InterPro" id="IPR011766">
    <property type="entry name" value="TPP_enzyme_TPP-bd"/>
</dbReference>
<feature type="compositionally biased region" description="Low complexity" evidence="3">
    <location>
        <begin position="919"/>
        <end position="931"/>
    </location>
</feature>
<dbReference type="PANTHER" id="PTHR18968:SF13">
    <property type="entry name" value="ACETOLACTATE SYNTHASE CATALYTIC SUBUNIT, MITOCHONDRIAL"/>
    <property type="match status" value="1"/>
</dbReference>
<dbReference type="InterPro" id="IPR015943">
    <property type="entry name" value="WD40/YVTN_repeat-like_dom_sf"/>
</dbReference>
<keyword evidence="8" id="KW-1185">Reference proteome</keyword>
<organism evidence="7 8">
    <name type="scientific">Sphaerisporangium dianthi</name>
    <dbReference type="NCBI Taxonomy" id="1436120"/>
    <lineage>
        <taxon>Bacteria</taxon>
        <taxon>Bacillati</taxon>
        <taxon>Actinomycetota</taxon>
        <taxon>Actinomycetes</taxon>
        <taxon>Streptosporangiales</taxon>
        <taxon>Streptosporangiaceae</taxon>
        <taxon>Sphaerisporangium</taxon>
    </lineage>
</organism>
<evidence type="ECO:0000313" key="8">
    <source>
        <dbReference type="Proteomes" id="UP001596004"/>
    </source>
</evidence>
<dbReference type="Proteomes" id="UP001596004">
    <property type="component" value="Unassembled WGS sequence"/>
</dbReference>
<dbReference type="InterPro" id="IPR029035">
    <property type="entry name" value="DHS-like_NAD/FAD-binding_dom"/>
</dbReference>
<comment type="caution">
    <text evidence="7">The sequence shown here is derived from an EMBL/GenBank/DDBJ whole genome shotgun (WGS) entry which is preliminary data.</text>
</comment>
<dbReference type="Pfam" id="PF02776">
    <property type="entry name" value="TPP_enzyme_N"/>
    <property type="match status" value="1"/>
</dbReference>
<dbReference type="SUPFAM" id="SSF52467">
    <property type="entry name" value="DHS-like NAD/FAD-binding domain"/>
    <property type="match status" value="1"/>
</dbReference>
<dbReference type="InterPro" id="IPR029061">
    <property type="entry name" value="THDP-binding"/>
</dbReference>
<dbReference type="Gene3D" id="3.40.50.970">
    <property type="match status" value="2"/>
</dbReference>
<dbReference type="Gene3D" id="3.40.50.1220">
    <property type="entry name" value="TPP-binding domain"/>
    <property type="match status" value="1"/>
</dbReference>
<dbReference type="SUPFAM" id="SSF52518">
    <property type="entry name" value="Thiamin diphosphate-binding fold (THDP-binding)"/>
    <property type="match status" value="2"/>
</dbReference>
<feature type="region of interest" description="Disordered" evidence="3">
    <location>
        <begin position="1161"/>
        <end position="1184"/>
    </location>
</feature>
<keyword evidence="2" id="KW-0786">Thiamine pyrophosphate</keyword>
<reference evidence="8" key="1">
    <citation type="journal article" date="2019" name="Int. J. Syst. Evol. Microbiol.">
        <title>The Global Catalogue of Microorganisms (GCM) 10K type strain sequencing project: providing services to taxonomists for standard genome sequencing and annotation.</title>
        <authorList>
            <consortium name="The Broad Institute Genomics Platform"/>
            <consortium name="The Broad Institute Genome Sequencing Center for Infectious Disease"/>
            <person name="Wu L."/>
            <person name="Ma J."/>
        </authorList>
    </citation>
    <scope>NUCLEOTIDE SEQUENCE [LARGE SCALE GENOMIC DNA]</scope>
    <source>
        <strain evidence="8">CGMCC 4.7132</strain>
    </source>
</reference>
<feature type="domain" description="Thiamine pyrophosphate enzyme TPP-binding" evidence="4">
    <location>
        <begin position="999"/>
        <end position="1140"/>
    </location>
</feature>
<feature type="domain" description="Thiamine pyrophosphate enzyme N-terminal TPP-binding" evidence="5">
    <location>
        <begin position="546"/>
        <end position="648"/>
    </location>
</feature>
<dbReference type="PANTHER" id="PTHR18968">
    <property type="entry name" value="THIAMINE PYROPHOSPHATE ENZYMES"/>
    <property type="match status" value="1"/>
</dbReference>
<evidence type="ECO:0000256" key="2">
    <source>
        <dbReference type="ARBA" id="ARBA00023052"/>
    </source>
</evidence>
<feature type="compositionally biased region" description="Basic and acidic residues" evidence="3">
    <location>
        <begin position="1163"/>
        <end position="1184"/>
    </location>
</feature>
<dbReference type="Gene3D" id="2.130.10.10">
    <property type="entry name" value="YVTN repeat-like/Quinoprotein amine dehydrogenase"/>
    <property type="match status" value="1"/>
</dbReference>
<dbReference type="Pfam" id="PF02775">
    <property type="entry name" value="TPP_enzyme_C"/>
    <property type="match status" value="1"/>
</dbReference>
<feature type="region of interest" description="Disordered" evidence="3">
    <location>
        <begin position="733"/>
        <end position="767"/>
    </location>
</feature>
<accession>A0ABV9CJM4</accession>
<dbReference type="InterPro" id="IPR045229">
    <property type="entry name" value="TPP_enz"/>
</dbReference>
<gene>
    <name evidence="7" type="ORF">ACFO60_19820</name>
</gene>
<evidence type="ECO:0000256" key="3">
    <source>
        <dbReference type="SAM" id="MobiDB-lite"/>
    </source>
</evidence>
<dbReference type="SUPFAM" id="SSF63829">
    <property type="entry name" value="Calcium-dependent phosphotriesterase"/>
    <property type="match status" value="1"/>
</dbReference>
<comment type="similarity">
    <text evidence="1">Belongs to the TPP enzyme family.</text>
</comment>
<evidence type="ECO:0000259" key="6">
    <source>
        <dbReference type="Pfam" id="PF16261"/>
    </source>
</evidence>
<proteinExistence type="inferred from homology"/>
<dbReference type="InterPro" id="IPR017481">
    <property type="entry name" value="CHP03032"/>
</dbReference>
<evidence type="ECO:0000259" key="5">
    <source>
        <dbReference type="Pfam" id="PF02776"/>
    </source>
</evidence>
<protein>
    <submittedName>
        <fullName evidence="7">DUF4915 domain-containing protein</fullName>
    </submittedName>
</protein>
<feature type="region of interest" description="Disordered" evidence="3">
    <location>
        <begin position="919"/>
        <end position="944"/>
    </location>
</feature>
<dbReference type="RefSeq" id="WP_380842023.1">
    <property type="nucleotide sequence ID" value="NZ_JBHSFP010000013.1"/>
</dbReference>
<evidence type="ECO:0000313" key="7">
    <source>
        <dbReference type="EMBL" id="MFC4533032.1"/>
    </source>
</evidence>
<evidence type="ECO:0000256" key="1">
    <source>
        <dbReference type="ARBA" id="ARBA00007812"/>
    </source>
</evidence>
<dbReference type="Pfam" id="PF16261">
    <property type="entry name" value="DUF4915"/>
    <property type="match status" value="1"/>
</dbReference>